<dbReference type="InterPro" id="IPR036047">
    <property type="entry name" value="F-box-like_dom_sf"/>
</dbReference>
<dbReference type="Proteomes" id="UP001243330">
    <property type="component" value="Unassembled WGS sequence"/>
</dbReference>
<sequence>MADAETNIGLRQARDKTTSRTSNINSAILQLPVELMLQIIEHLGVFYKAILSRTCASFRIVLDTDRAPIFRGWWDYEKDYFSLRIVHDMPNHWFCPSCHRIEPINQRYLPYKKWTPPCQRNGRGAGGSSLDPYQMRSEHAQMALKLSRLGNINQGYLKRIMAPYSIYHRALKGNCLRHYRAVPKIVDGNILLQKQWTFQSIFDSRGCEYPWNKEMFAINKQLKGTPLVCPYLGIAHSLNERHYLDWERPNKLREPEFEADFRSAISLIGHGFSNRCYECKVEYAIWCPNWYTVIIRSCLS</sequence>
<reference evidence="2" key="1">
    <citation type="submission" date="2023-01" db="EMBL/GenBank/DDBJ databases">
        <title>Colletotrichum chrysophilum M932 genome sequence.</title>
        <authorList>
            <person name="Baroncelli R."/>
        </authorList>
    </citation>
    <scope>NUCLEOTIDE SEQUENCE</scope>
    <source>
        <strain evidence="2">M932</strain>
    </source>
</reference>
<feature type="domain" description="F-box" evidence="1">
    <location>
        <begin position="28"/>
        <end position="65"/>
    </location>
</feature>
<dbReference type="EMBL" id="JAQOWY010000053">
    <property type="protein sequence ID" value="KAK1853522.1"/>
    <property type="molecule type" value="Genomic_DNA"/>
</dbReference>
<dbReference type="InterPro" id="IPR001810">
    <property type="entry name" value="F-box_dom"/>
</dbReference>
<dbReference type="Pfam" id="PF00646">
    <property type="entry name" value="F-box"/>
    <property type="match status" value="1"/>
</dbReference>
<organism evidence="2 3">
    <name type="scientific">Colletotrichum chrysophilum</name>
    <dbReference type="NCBI Taxonomy" id="1836956"/>
    <lineage>
        <taxon>Eukaryota</taxon>
        <taxon>Fungi</taxon>
        <taxon>Dikarya</taxon>
        <taxon>Ascomycota</taxon>
        <taxon>Pezizomycotina</taxon>
        <taxon>Sordariomycetes</taxon>
        <taxon>Hypocreomycetidae</taxon>
        <taxon>Glomerellales</taxon>
        <taxon>Glomerellaceae</taxon>
        <taxon>Colletotrichum</taxon>
        <taxon>Colletotrichum gloeosporioides species complex</taxon>
    </lineage>
</organism>
<proteinExistence type="predicted"/>
<gene>
    <name evidence="2" type="ORF">CCHR01_03839</name>
</gene>
<dbReference type="AlphaFoldDB" id="A0AAD9AUI5"/>
<name>A0AAD9AUI5_9PEZI</name>
<accession>A0AAD9AUI5</accession>
<comment type="caution">
    <text evidence="2">The sequence shown here is derived from an EMBL/GenBank/DDBJ whole genome shotgun (WGS) entry which is preliminary data.</text>
</comment>
<dbReference type="SUPFAM" id="SSF81383">
    <property type="entry name" value="F-box domain"/>
    <property type="match status" value="1"/>
</dbReference>
<evidence type="ECO:0000259" key="1">
    <source>
        <dbReference type="Pfam" id="PF00646"/>
    </source>
</evidence>
<evidence type="ECO:0000313" key="3">
    <source>
        <dbReference type="Proteomes" id="UP001243330"/>
    </source>
</evidence>
<protein>
    <recommendedName>
        <fullName evidence="1">F-box domain-containing protein</fullName>
    </recommendedName>
</protein>
<keyword evidence="3" id="KW-1185">Reference proteome</keyword>
<evidence type="ECO:0000313" key="2">
    <source>
        <dbReference type="EMBL" id="KAK1853522.1"/>
    </source>
</evidence>